<dbReference type="AlphaFoldDB" id="A0A9X0CE25"/>
<evidence type="ECO:0000256" key="1">
    <source>
        <dbReference type="SAM" id="Phobius"/>
    </source>
</evidence>
<sequence>MATKEQIRELLKAELRPINGKLEVIEAKFNDFQTAVDFLSTMVIRSSSVSPGTVLSVFCLLIYSAGFIRIELKLDDHDQRLVAVEEVISELQKQNMGGSGIE</sequence>
<dbReference type="OrthoDB" id="5965464at2759"/>
<keyword evidence="1" id="KW-1133">Transmembrane helix</keyword>
<dbReference type="Proteomes" id="UP001163046">
    <property type="component" value="Unassembled WGS sequence"/>
</dbReference>
<protein>
    <submittedName>
        <fullName evidence="2">Uncharacterized protein</fullName>
    </submittedName>
</protein>
<evidence type="ECO:0000313" key="2">
    <source>
        <dbReference type="EMBL" id="KAJ7331614.1"/>
    </source>
</evidence>
<comment type="caution">
    <text evidence="2">The sequence shown here is derived from an EMBL/GenBank/DDBJ whole genome shotgun (WGS) entry which is preliminary data.</text>
</comment>
<keyword evidence="3" id="KW-1185">Reference proteome</keyword>
<evidence type="ECO:0000313" key="3">
    <source>
        <dbReference type="Proteomes" id="UP001163046"/>
    </source>
</evidence>
<dbReference type="EMBL" id="MU827788">
    <property type="protein sequence ID" value="KAJ7331614.1"/>
    <property type="molecule type" value="Genomic_DNA"/>
</dbReference>
<gene>
    <name evidence="2" type="ORF">OS493_019202</name>
</gene>
<organism evidence="2 3">
    <name type="scientific">Desmophyllum pertusum</name>
    <dbReference type="NCBI Taxonomy" id="174260"/>
    <lineage>
        <taxon>Eukaryota</taxon>
        <taxon>Metazoa</taxon>
        <taxon>Cnidaria</taxon>
        <taxon>Anthozoa</taxon>
        <taxon>Hexacorallia</taxon>
        <taxon>Scleractinia</taxon>
        <taxon>Caryophylliina</taxon>
        <taxon>Caryophylliidae</taxon>
        <taxon>Desmophyllum</taxon>
    </lineage>
</organism>
<keyword evidence="1" id="KW-0472">Membrane</keyword>
<accession>A0A9X0CE25</accession>
<name>A0A9X0CE25_9CNID</name>
<keyword evidence="1" id="KW-0812">Transmembrane</keyword>
<reference evidence="2" key="1">
    <citation type="submission" date="2023-01" db="EMBL/GenBank/DDBJ databases">
        <title>Genome assembly of the deep-sea coral Lophelia pertusa.</title>
        <authorList>
            <person name="Herrera S."/>
            <person name="Cordes E."/>
        </authorList>
    </citation>
    <scope>NUCLEOTIDE SEQUENCE</scope>
    <source>
        <strain evidence="2">USNM1676648</strain>
        <tissue evidence="2">Polyp</tissue>
    </source>
</reference>
<feature type="transmembrane region" description="Helical" evidence="1">
    <location>
        <begin position="49"/>
        <end position="70"/>
    </location>
</feature>
<proteinExistence type="predicted"/>